<keyword evidence="1" id="KW-0472">Membrane</keyword>
<organism evidence="2 3">
    <name type="scientific">Aspergillus flavus (strain ATCC 200026 / FGSC A1120 / IAM 13836 / NRRL 3357 / JCM 12722 / SRRC 167)</name>
    <dbReference type="NCBI Taxonomy" id="332952"/>
    <lineage>
        <taxon>Eukaryota</taxon>
        <taxon>Fungi</taxon>
        <taxon>Dikarya</taxon>
        <taxon>Ascomycota</taxon>
        <taxon>Pezizomycotina</taxon>
        <taxon>Eurotiomycetes</taxon>
        <taxon>Eurotiomycetidae</taxon>
        <taxon>Eurotiales</taxon>
        <taxon>Aspergillaceae</taxon>
        <taxon>Aspergillus</taxon>
        <taxon>Aspergillus subgen. Circumdati</taxon>
    </lineage>
</organism>
<protein>
    <submittedName>
        <fullName evidence="2">Uncharacterized protein</fullName>
    </submittedName>
</protein>
<dbReference type="AlphaFoldDB" id="A0A7U2MRF3"/>
<dbReference type="VEuPathDB" id="FungiDB:F9C07_1097476"/>
<evidence type="ECO:0000256" key="1">
    <source>
        <dbReference type="SAM" id="Phobius"/>
    </source>
</evidence>
<accession>A0A7U2MRF3</accession>
<dbReference type="Proteomes" id="UP000596276">
    <property type="component" value="Chromosome 1"/>
</dbReference>
<keyword evidence="3" id="KW-1185">Reference proteome</keyword>
<dbReference type="EMBL" id="CP044619">
    <property type="protein sequence ID" value="QRD88448.1"/>
    <property type="molecule type" value="Genomic_DNA"/>
</dbReference>
<feature type="transmembrane region" description="Helical" evidence="1">
    <location>
        <begin position="44"/>
        <end position="64"/>
    </location>
</feature>
<sequence length="140" mass="15762">MNFGRGTPARALAGHPGCWVQDNLCDGTVSAAACCAVQGYRRGFFLFLFLFSFSFSFLFCFLFLRFLDLAYVSSMCACVELAGWWFVFFFFGVFVWSGLYSFPFGTTRPEQKDDGCEQLSGGDFPYYCRPDRFISAANSA</sequence>
<name>A0A7U2MRF3_ASPFN</name>
<evidence type="ECO:0000313" key="2">
    <source>
        <dbReference type="EMBL" id="QRD88448.1"/>
    </source>
</evidence>
<gene>
    <name evidence="2" type="ORF">F9C07_1097476</name>
</gene>
<reference evidence="3" key="1">
    <citation type="journal article" date="2021" name="G3 (Bethesda)">
        <title>Chromosome assembled and annotated genome sequence of Aspergillus flavus NRRL 3357.</title>
        <authorList>
            <person name="Skerker J.M."/>
            <person name="Pianalto K.M."/>
            <person name="Mondo S.J."/>
            <person name="Yang K."/>
            <person name="Arkin A.P."/>
            <person name="Keller N.P."/>
            <person name="Grigoriev I.V."/>
            <person name="Louise Glass N.L."/>
        </authorList>
    </citation>
    <scope>NUCLEOTIDE SEQUENCE [LARGE SCALE GENOMIC DNA]</scope>
    <source>
        <strain evidence="3">ATCC 200026 / FGSC A1120 / IAM 13836 / NRRL 3357 / JCM 12722 / SRRC 167</strain>
    </source>
</reference>
<keyword evidence="1" id="KW-0812">Transmembrane</keyword>
<keyword evidence="1" id="KW-1133">Transmembrane helix</keyword>
<proteinExistence type="predicted"/>
<evidence type="ECO:0000313" key="3">
    <source>
        <dbReference type="Proteomes" id="UP000596276"/>
    </source>
</evidence>
<feature type="transmembrane region" description="Helical" evidence="1">
    <location>
        <begin position="84"/>
        <end position="102"/>
    </location>
</feature>